<dbReference type="InterPro" id="IPR045036">
    <property type="entry name" value="Spartin-like"/>
</dbReference>
<accession>A0ABR3AD03</accession>
<comment type="caution">
    <text evidence="3">The sequence shown here is derived from an EMBL/GenBank/DDBJ whole genome shotgun (WGS) entry which is preliminary data.</text>
</comment>
<keyword evidence="4" id="KW-1185">Reference proteome</keyword>
<organism evidence="3 4">
    <name type="scientific">Marasmius tenuissimus</name>
    <dbReference type="NCBI Taxonomy" id="585030"/>
    <lineage>
        <taxon>Eukaryota</taxon>
        <taxon>Fungi</taxon>
        <taxon>Dikarya</taxon>
        <taxon>Basidiomycota</taxon>
        <taxon>Agaricomycotina</taxon>
        <taxon>Agaricomycetes</taxon>
        <taxon>Agaricomycetidae</taxon>
        <taxon>Agaricales</taxon>
        <taxon>Marasmiineae</taxon>
        <taxon>Marasmiaceae</taxon>
        <taxon>Marasmius</taxon>
    </lineage>
</organism>
<dbReference type="InterPro" id="IPR009686">
    <property type="entry name" value="Senescence/spartin_C"/>
</dbReference>
<evidence type="ECO:0000313" key="4">
    <source>
        <dbReference type="Proteomes" id="UP001437256"/>
    </source>
</evidence>
<feature type="region of interest" description="Disordered" evidence="1">
    <location>
        <begin position="260"/>
        <end position="309"/>
    </location>
</feature>
<reference evidence="3 4" key="1">
    <citation type="submission" date="2024-05" db="EMBL/GenBank/DDBJ databases">
        <title>A draft genome resource for the thread blight pathogen Marasmius tenuissimus strain MS-2.</title>
        <authorList>
            <person name="Yulfo-Soto G.E."/>
            <person name="Baruah I.K."/>
            <person name="Amoako-Attah I."/>
            <person name="Bukari Y."/>
            <person name="Meinhardt L.W."/>
            <person name="Bailey B.A."/>
            <person name="Cohen S.P."/>
        </authorList>
    </citation>
    <scope>NUCLEOTIDE SEQUENCE [LARGE SCALE GENOMIC DNA]</scope>
    <source>
        <strain evidence="3 4">MS-2</strain>
    </source>
</reference>
<evidence type="ECO:0000256" key="1">
    <source>
        <dbReference type="SAM" id="MobiDB-lite"/>
    </source>
</evidence>
<dbReference type="EMBL" id="JBBXMP010000006">
    <property type="protein sequence ID" value="KAL0070452.1"/>
    <property type="molecule type" value="Genomic_DNA"/>
</dbReference>
<dbReference type="Proteomes" id="UP001437256">
    <property type="component" value="Unassembled WGS sequence"/>
</dbReference>
<feature type="compositionally biased region" description="Low complexity" evidence="1">
    <location>
        <begin position="358"/>
        <end position="371"/>
    </location>
</feature>
<feature type="domain" description="Senescence" evidence="2">
    <location>
        <begin position="219"/>
        <end position="511"/>
    </location>
</feature>
<proteinExistence type="predicted"/>
<evidence type="ECO:0000313" key="3">
    <source>
        <dbReference type="EMBL" id="KAL0070452.1"/>
    </source>
</evidence>
<sequence length="525" mass="56012">MSYNASGHDAFLLLSIPNCTLRTPTSAQTGSLGLECVTLPPSAKATFDRDVFLVLRLNEQEIPLDPGRTVSVSQSPQNEKTYVFHGTANDPVVITLVFNDSFYAEGPLAEDLETFDSVLSQYLTLDYGKGKRPASPPSPPQTNKGSEDLRGRLLLRDEDTGEIVGELDRKVDVREDPSLSQRGHENDPVVIEIPEDASLQGSETAIQAFARNVPPEEHNWMTRSATLVSHGITGGTNLLVRVINSASSYYINNSTPSPHVPAASLHAQDPSSSSFPPEKDRAGGSGPGSASTSGAVTPNQTPPPPSRTVLFLSSERTRKGLTNIHAVSGQAVKVSTKTIKFIDDVIFQAVGGKKAKQARANTNANANANGKPELPPRAGSSSLAPPPYSSTPNLHQNLGADGKPALPPRAPSPSPTASPVNGQAPPLPPRKIKTTARIILSADLILSTIEESTKRIINISADRADAMIRHKHGEEVAQSSKAMAGTARNIGLVYVDLQGIGRKAIVKRVAKTYVKSRFGGRHRKQ</sequence>
<dbReference type="PANTHER" id="PTHR21068:SF43">
    <property type="entry name" value="SPARTIN"/>
    <property type="match status" value="1"/>
</dbReference>
<feature type="region of interest" description="Disordered" evidence="1">
    <location>
        <begin position="358"/>
        <end position="431"/>
    </location>
</feature>
<gene>
    <name evidence="3" type="ORF">AAF712_002284</name>
</gene>
<dbReference type="PANTHER" id="PTHR21068">
    <property type="entry name" value="SPARTIN"/>
    <property type="match status" value="1"/>
</dbReference>
<name>A0ABR3AD03_9AGAR</name>
<feature type="compositionally biased region" description="Pro residues" evidence="1">
    <location>
        <begin position="405"/>
        <end position="416"/>
    </location>
</feature>
<evidence type="ECO:0000259" key="2">
    <source>
        <dbReference type="Pfam" id="PF06911"/>
    </source>
</evidence>
<protein>
    <recommendedName>
        <fullName evidence="2">Senescence domain-containing protein</fullName>
    </recommendedName>
</protein>
<dbReference type="Pfam" id="PF06911">
    <property type="entry name" value="Senescence"/>
    <property type="match status" value="1"/>
</dbReference>
<feature type="region of interest" description="Disordered" evidence="1">
    <location>
        <begin position="128"/>
        <end position="153"/>
    </location>
</feature>